<dbReference type="SUPFAM" id="SSF103515">
    <property type="entry name" value="Autotransporter"/>
    <property type="match status" value="1"/>
</dbReference>
<keyword evidence="1" id="KW-0732">Signal</keyword>
<dbReference type="AlphaFoldDB" id="A0A3M3XWX5"/>
<organism evidence="2 3">
    <name type="scientific">Pseudomonas fluorescens</name>
    <dbReference type="NCBI Taxonomy" id="294"/>
    <lineage>
        <taxon>Bacteria</taxon>
        <taxon>Pseudomonadati</taxon>
        <taxon>Pseudomonadota</taxon>
        <taxon>Gammaproteobacteria</taxon>
        <taxon>Pseudomonadales</taxon>
        <taxon>Pseudomonadaceae</taxon>
        <taxon>Pseudomonas</taxon>
    </lineage>
</organism>
<sequence length="437" mass="46053">MTGDSQLGRLSLDNGQVSFVGQPFSTLTVDGDLTGNGSFLMRTDLAALQGDLLKVGGQVGGDHTLVVEDSGNDPVIANGELMLVDGNGGAGRFGLYGGHVDAGAFRYTLQQQGDDWFLVNTAGVPGADSPGPEHLSAGANAAIASQTAAATLWAAQMDTLVKRFGELRLGKDDGGVWTRAVGSRFNIAEHSSRAFSQNNTGVEIGADKAIALATGKVYVGGMLGTAQSSLNFGDGASGKIDSKMVGAYATYLDDNGVYVNGVLKYARLDNDLKLPTNLRHIVKGSYATNGYGMDIEAGKHIALKDDWFVEPQVELSATRTTAVSYAATNGLRVDMAAMDSLQSRVGSLFGRSLELSNGMKAQPYVKASYISKLAGDSHVRVNGSKLKSELPGNRVELGFGGILQVSEKSKVSFDAEFAKGNDIEQPWGVTIGYRYLW</sequence>
<dbReference type="NCBIfam" id="TIGR01414">
    <property type="entry name" value="autotrans_barl"/>
    <property type="match status" value="1"/>
</dbReference>
<protein>
    <submittedName>
        <fullName evidence="2">Outer membrane autotransporter</fullName>
    </submittedName>
</protein>
<dbReference type="SMART" id="SM00869">
    <property type="entry name" value="Autotransporter"/>
    <property type="match status" value="1"/>
</dbReference>
<proteinExistence type="predicted"/>
<dbReference type="InterPro" id="IPR005546">
    <property type="entry name" value="Autotransporte_beta"/>
</dbReference>
<dbReference type="InterPro" id="IPR004899">
    <property type="entry name" value="Pertactin_central"/>
</dbReference>
<dbReference type="InterPro" id="IPR011050">
    <property type="entry name" value="Pectin_lyase_fold/virulence"/>
</dbReference>
<dbReference type="InterPro" id="IPR051551">
    <property type="entry name" value="Autotransporter_adhesion"/>
</dbReference>
<dbReference type="InterPro" id="IPR003991">
    <property type="entry name" value="Pertactin_virulence_factor"/>
</dbReference>
<dbReference type="PANTHER" id="PTHR35037">
    <property type="entry name" value="C-TERMINAL REGION OF AIDA-LIKE PROTEIN"/>
    <property type="match status" value="1"/>
</dbReference>
<dbReference type="SUPFAM" id="SSF51126">
    <property type="entry name" value="Pectin lyase-like"/>
    <property type="match status" value="1"/>
</dbReference>
<dbReference type="PRINTS" id="PR01484">
    <property type="entry name" value="PRTACTNFAMLY"/>
</dbReference>
<dbReference type="PROSITE" id="PS51208">
    <property type="entry name" value="AUTOTRANSPORTER"/>
    <property type="match status" value="1"/>
</dbReference>
<dbReference type="EMBL" id="LS483372">
    <property type="protein sequence ID" value="SQF89485.1"/>
    <property type="molecule type" value="Genomic_DNA"/>
</dbReference>
<dbReference type="PANTHER" id="PTHR35037:SF7">
    <property type="entry name" value="AUTOTRANSPORTER"/>
    <property type="match status" value="1"/>
</dbReference>
<gene>
    <name evidence="2" type="primary">prn_1</name>
    <name evidence="2" type="ORF">NCTC10038_00867</name>
</gene>
<dbReference type="Proteomes" id="UP000248640">
    <property type="component" value="Chromosome 1"/>
</dbReference>
<dbReference type="GO" id="GO:0019867">
    <property type="term" value="C:outer membrane"/>
    <property type="evidence" value="ECO:0007669"/>
    <property type="project" value="InterPro"/>
</dbReference>
<evidence type="ECO:0000256" key="1">
    <source>
        <dbReference type="ARBA" id="ARBA00022729"/>
    </source>
</evidence>
<dbReference type="InterPro" id="IPR036709">
    <property type="entry name" value="Autotransporte_beta_dom_sf"/>
</dbReference>
<dbReference type="Pfam" id="PF03797">
    <property type="entry name" value="Autotransporter"/>
    <property type="match status" value="1"/>
</dbReference>
<name>A0A3M3XWX5_PSEFL</name>
<dbReference type="Gene3D" id="2.40.128.130">
    <property type="entry name" value="Autotransporter beta-domain"/>
    <property type="match status" value="1"/>
</dbReference>
<evidence type="ECO:0000313" key="3">
    <source>
        <dbReference type="Proteomes" id="UP000248640"/>
    </source>
</evidence>
<dbReference type="Gene3D" id="2.160.20.20">
    <property type="match status" value="1"/>
</dbReference>
<accession>A0A3M3XWX5</accession>
<evidence type="ECO:0000313" key="2">
    <source>
        <dbReference type="EMBL" id="SQF89485.1"/>
    </source>
</evidence>
<reference evidence="2 3" key="1">
    <citation type="submission" date="2018-06" db="EMBL/GenBank/DDBJ databases">
        <authorList>
            <consortium name="Pathogen Informatics"/>
            <person name="Doyle S."/>
        </authorList>
    </citation>
    <scope>NUCLEOTIDE SEQUENCE [LARGE SCALE GENOMIC DNA]</scope>
    <source>
        <strain evidence="2 3">NCTC10038</strain>
    </source>
</reference>
<dbReference type="RefSeq" id="WP_084375873.1">
    <property type="nucleotide sequence ID" value="NZ_CBCRXZ010000047.1"/>
</dbReference>
<dbReference type="GeneID" id="61636866"/>
<dbReference type="Pfam" id="PF03212">
    <property type="entry name" value="Pertactin"/>
    <property type="match status" value="1"/>
</dbReference>
<dbReference type="InterPro" id="IPR006315">
    <property type="entry name" value="OM_autotransptr_brl_dom"/>
</dbReference>
<dbReference type="InterPro" id="IPR012332">
    <property type="entry name" value="Autotransporter_pectin_lyase_C"/>
</dbReference>